<evidence type="ECO:0000313" key="2">
    <source>
        <dbReference type="Proteomes" id="UP001172386"/>
    </source>
</evidence>
<proteinExistence type="predicted"/>
<reference evidence="1" key="1">
    <citation type="submission" date="2022-10" db="EMBL/GenBank/DDBJ databases">
        <title>Culturing micro-colonial fungi from biological soil crusts in the Mojave desert and describing Neophaeococcomyces mojavensis, and introducing the new genera and species Taxawa tesnikishii.</title>
        <authorList>
            <person name="Kurbessoian T."/>
            <person name="Stajich J.E."/>
        </authorList>
    </citation>
    <scope>NUCLEOTIDE SEQUENCE</scope>
    <source>
        <strain evidence="1">JES_112</strain>
    </source>
</reference>
<protein>
    <submittedName>
        <fullName evidence="1">Uncharacterized protein</fullName>
    </submittedName>
</protein>
<comment type="caution">
    <text evidence="1">The sequence shown here is derived from an EMBL/GenBank/DDBJ whole genome shotgun (WGS) entry which is preliminary data.</text>
</comment>
<organism evidence="1 2">
    <name type="scientific">Neophaeococcomyces mojaviensis</name>
    <dbReference type="NCBI Taxonomy" id="3383035"/>
    <lineage>
        <taxon>Eukaryota</taxon>
        <taxon>Fungi</taxon>
        <taxon>Dikarya</taxon>
        <taxon>Ascomycota</taxon>
        <taxon>Pezizomycotina</taxon>
        <taxon>Eurotiomycetes</taxon>
        <taxon>Chaetothyriomycetidae</taxon>
        <taxon>Chaetothyriales</taxon>
        <taxon>Chaetothyriales incertae sedis</taxon>
        <taxon>Neophaeococcomyces</taxon>
    </lineage>
</organism>
<evidence type="ECO:0000313" key="1">
    <source>
        <dbReference type="EMBL" id="KAJ9662895.1"/>
    </source>
</evidence>
<keyword evidence="2" id="KW-1185">Reference proteome</keyword>
<dbReference type="EMBL" id="JAPDRQ010000012">
    <property type="protein sequence ID" value="KAJ9662895.1"/>
    <property type="molecule type" value="Genomic_DNA"/>
</dbReference>
<name>A0ACC3AIH2_9EURO</name>
<accession>A0ACC3AIH2</accession>
<gene>
    <name evidence="1" type="ORF">H2198_001123</name>
</gene>
<sequence length="1626" mass="186349">MRNSRPESEDENFFDQEPETLEEARQIIDQIRSETGDLNDEDEAELKKTAKKWQDQQRYRARKLRHVLGNQAKTVSSQLYDSPFRFIYELIQNADDAQCRTAESQKEEPFLIATGESSKSLDADTTGEKGFGFKSVFGIANRVHVQSGLWSFSFRHNRKDDGLGMITPLWTDPRSHPLSGDIRTRFTLSYADTSETFIHKLVKEFEAQKAEVLFALRNLVKIVISLEYASDQNHKAIFEKEFNESGDHIEIIQRHSHEKSVRRQKYRIARHIVDDMPEDDRRQHSSSVVQIGFPVKNKMRSPTIVPNYQNVFAYLPITQIPEIPFLVQADFVLSASRQAISEENEWNQELLSGIACAFFEEIKRMCREPTLLRYTWMRFLPPPDILGFFSDLHNLIRRLLSKTKLIETRKAARLAKISELRIVPDDFLHDGSPLFEDLEDKDVYIATEYEKKDYSKLQMLGLKELSEAEILVRVNESQLQGTSLDDDWHTSFINFAEGFKEDEDAWSYLGYCKTIPVMRGKQLSWVSESSLSKTPVYLPYAVGEDSVHILIPGDLNLSILHPIAYAVGDRLAFYQNLGISDCDDSVIVGAIIRRHKKEKNISFTNIVAHLEILFWFNVESSRLVQGKVRAINVAGNLSSPALLYLRSESPFSAEKLLRHTEQSKVNEWLIRPQFQRSPVKSYIRNGRTWKRWLTECLGIREFPQLQDPFDADKLDAIVYQIAEDNPTELLSLLRERWQVEYATVCQENPQIQSEIAKLKFFVRSGASQEVLATTYLPTEDIIDAASECGVSDRVPFLQLLPRDENKSQFSIDEWSFLENFGVTCHVDLNLFLGLLSNVRNAEIEATPVMLKELYAKIGDFAKRGDESVEFFAQNSLVFATGGRWLIPDECLWKGPSCLHLRPCLEQLYGGQANIKFLFVDLLSVRDYSEEDILEEIRQIKASTIMPVVGNPPHKRLTKCYAALKKLAGDADRGKAIWYVIGAHNPSGLEKTDSDTFSETFCNEPLIHARSQWLTTNMCVWHTADRLGERFGIASIYPNSQGFFQDILCVDALSCNLLLQQLIRLGSHSFKNRHEIKATIQMLGQHLSANGPGNDIDETLAELRPISFLPIKGSEADQIYETTKGIFYIADNKRYAEAFESKIRILDFSYEEINSLHRMFDLLSLQDRYLSNHVTSCTEAENPVTNEELTEHLRQRSYALSCCAIFHLSTSKNLWTRLQVREGQETISVESDRASIIVTEKKGVLKICVPQHGLERVRCYRSHLPAEIMRLFELRNAAAERQIYRILNEADTSIKDIMTDEDIRDAHWLERPPTPTIVPMVRAQKSQIDQEELSLSPTSDTDSSQSPEFEEDGSSIASIVIESSSDLRRSPILVSPRPIDKVDSYDEDSYRWLLKRVVSRARSAGSENVPQSIIPDVDTLSAQLAEVDLVLHNNLNLSPSAIFGDNAAWRARMGAAGELFVFEYLLASSLPQFDLDNWRSKIRSAVRALTQYKDLGNWQAAEISDIMFEDNTNSMETLLRRITSNAFPTWKNTSPSDKQERIQYLIEVKTTTGPCNKKFWLSLHQYDLMKETTIISDQRPRRVFVLVRIFNLLDDRIGMKVYVDPWRLRGQTLRFIDSSLRVDILED</sequence>
<dbReference type="Proteomes" id="UP001172386">
    <property type="component" value="Unassembled WGS sequence"/>
</dbReference>